<evidence type="ECO:0000259" key="8">
    <source>
        <dbReference type="PROSITE" id="PS50039"/>
    </source>
</evidence>
<accession>A0AAW1TPT4</accession>
<dbReference type="SUPFAM" id="SSF46785">
    <property type="entry name" value="Winged helix' DNA-binding domain"/>
    <property type="match status" value="1"/>
</dbReference>
<protein>
    <recommendedName>
        <fullName evidence="8">Fork-head domain-containing protein</fullName>
    </recommendedName>
</protein>
<gene>
    <name evidence="9" type="ORF">WA026_006172</name>
</gene>
<organism evidence="9 10">
    <name type="scientific">Henosepilachna vigintioctopunctata</name>
    <dbReference type="NCBI Taxonomy" id="420089"/>
    <lineage>
        <taxon>Eukaryota</taxon>
        <taxon>Metazoa</taxon>
        <taxon>Ecdysozoa</taxon>
        <taxon>Arthropoda</taxon>
        <taxon>Hexapoda</taxon>
        <taxon>Insecta</taxon>
        <taxon>Pterygota</taxon>
        <taxon>Neoptera</taxon>
        <taxon>Endopterygota</taxon>
        <taxon>Coleoptera</taxon>
        <taxon>Polyphaga</taxon>
        <taxon>Cucujiformia</taxon>
        <taxon>Coccinelloidea</taxon>
        <taxon>Coccinellidae</taxon>
        <taxon>Epilachninae</taxon>
        <taxon>Epilachnini</taxon>
        <taxon>Henosepilachna</taxon>
    </lineage>
</organism>
<evidence type="ECO:0000256" key="2">
    <source>
        <dbReference type="ARBA" id="ARBA00023015"/>
    </source>
</evidence>
<keyword evidence="2" id="KW-0805">Transcription regulation</keyword>
<dbReference type="GO" id="GO:0000987">
    <property type="term" value="F:cis-regulatory region sequence-specific DNA binding"/>
    <property type="evidence" value="ECO:0007669"/>
    <property type="project" value="TreeGrafter"/>
</dbReference>
<dbReference type="PROSITE" id="PS00657">
    <property type="entry name" value="FORK_HEAD_1"/>
    <property type="match status" value="1"/>
</dbReference>
<feature type="region of interest" description="Disordered" evidence="7">
    <location>
        <begin position="1"/>
        <end position="28"/>
    </location>
</feature>
<feature type="domain" description="Fork-head" evidence="8">
    <location>
        <begin position="154"/>
        <end position="239"/>
    </location>
</feature>
<comment type="subcellular location">
    <subcellularLocation>
        <location evidence="1 6">Nucleus</location>
    </subcellularLocation>
</comment>
<evidence type="ECO:0000256" key="5">
    <source>
        <dbReference type="ARBA" id="ARBA00023242"/>
    </source>
</evidence>
<dbReference type="EMBL" id="JARQZJ010000002">
    <property type="protein sequence ID" value="KAK9870077.1"/>
    <property type="molecule type" value="Genomic_DNA"/>
</dbReference>
<dbReference type="PRINTS" id="PR00053">
    <property type="entry name" value="FORKHEAD"/>
</dbReference>
<dbReference type="InterPro" id="IPR018122">
    <property type="entry name" value="TF_fork_head_CS_1"/>
</dbReference>
<dbReference type="InterPro" id="IPR030456">
    <property type="entry name" value="TF_fork_head_CS_2"/>
</dbReference>
<evidence type="ECO:0000256" key="4">
    <source>
        <dbReference type="ARBA" id="ARBA00023163"/>
    </source>
</evidence>
<dbReference type="GO" id="GO:0005634">
    <property type="term" value="C:nucleus"/>
    <property type="evidence" value="ECO:0007669"/>
    <property type="project" value="UniProtKB-SubCell"/>
</dbReference>
<dbReference type="Proteomes" id="UP001431783">
    <property type="component" value="Unassembled WGS sequence"/>
</dbReference>
<feature type="region of interest" description="Disordered" evidence="7">
    <location>
        <begin position="96"/>
        <end position="139"/>
    </location>
</feature>
<dbReference type="InterPro" id="IPR036390">
    <property type="entry name" value="WH_DNA-bd_sf"/>
</dbReference>
<evidence type="ECO:0000313" key="10">
    <source>
        <dbReference type="Proteomes" id="UP001431783"/>
    </source>
</evidence>
<dbReference type="SMART" id="SM00339">
    <property type="entry name" value="FH"/>
    <property type="match status" value="1"/>
</dbReference>
<dbReference type="Gene3D" id="1.10.10.10">
    <property type="entry name" value="Winged helix-like DNA-binding domain superfamily/Winged helix DNA-binding domain"/>
    <property type="match status" value="1"/>
</dbReference>
<comment type="caution">
    <text evidence="9">The sequence shown here is derived from an EMBL/GenBank/DDBJ whole genome shotgun (WGS) entry which is preliminary data.</text>
</comment>
<evidence type="ECO:0000256" key="3">
    <source>
        <dbReference type="ARBA" id="ARBA00023125"/>
    </source>
</evidence>
<dbReference type="PROSITE" id="PS50039">
    <property type="entry name" value="FORK_HEAD_3"/>
    <property type="match status" value="1"/>
</dbReference>
<evidence type="ECO:0000256" key="7">
    <source>
        <dbReference type="SAM" id="MobiDB-lite"/>
    </source>
</evidence>
<evidence type="ECO:0000313" key="9">
    <source>
        <dbReference type="EMBL" id="KAK9870077.1"/>
    </source>
</evidence>
<keyword evidence="3 6" id="KW-0238">DNA-binding</keyword>
<dbReference type="GO" id="GO:0003700">
    <property type="term" value="F:DNA-binding transcription factor activity"/>
    <property type="evidence" value="ECO:0007669"/>
    <property type="project" value="InterPro"/>
</dbReference>
<dbReference type="PROSITE" id="PS00658">
    <property type="entry name" value="FORK_HEAD_2"/>
    <property type="match status" value="1"/>
</dbReference>
<dbReference type="InterPro" id="IPR001766">
    <property type="entry name" value="Fork_head_dom"/>
</dbReference>
<keyword evidence="5 6" id="KW-0539">Nucleus</keyword>
<keyword evidence="10" id="KW-1185">Reference proteome</keyword>
<name>A0AAW1TPT4_9CUCU</name>
<dbReference type="Pfam" id="PF00250">
    <property type="entry name" value="Forkhead"/>
    <property type="match status" value="1"/>
</dbReference>
<dbReference type="PANTHER" id="PTHR13962">
    <property type="entry name" value="FORKHEAD BOX PROTEIN N3-LIKE PROTEIN-RELATED"/>
    <property type="match status" value="1"/>
</dbReference>
<evidence type="ECO:0000256" key="6">
    <source>
        <dbReference type="PROSITE-ProRule" id="PRU00089"/>
    </source>
</evidence>
<feature type="DNA-binding region" description="Fork-head" evidence="6">
    <location>
        <begin position="154"/>
        <end position="239"/>
    </location>
</feature>
<proteinExistence type="predicted"/>
<sequence length="520" mass="58991">MSPERTGSPQDDQVATPKMSVPASPVAGTPVCEAQSPISLLLAVAQAQNNRSPDDDLTSLSWLHERDILKGMNIDPSPSNSTNSTPKQYFTLTNILPDQSPTSDYMEESSVSPGESSNSSANSSIQCQSIQYSQQKNKHPHNIPYNPMIHTSNKPPYSFSCLIFMAIEESQQKALPVKEIYAWILNHFPYFQNAPTGWKNSVRHNLSLNKCFQKVEKAPNLGKGSLWTVDPQFKPNLIQALTRSPFHPCSNLDVSSYLTNNATTKTGLTEKDTSASANRLPDPQLFPYLSKTLASVEMNDRIKTDPSDDSLDEMDAATVMLSLKNGPTMRQKRKVWQVITTSPSQDHTYSAANALICSERNEAPESDDERQKKSSTCRKIDFEDEEEERKIKGAETLLHLAGITRTRCPSGSERSHKRMRLLDHQSVREDEKPIPFKPRLLRTKRKENKIRYLNNNNNNNEWFKHRKELESCSSESLSIIDEKMERNYCLHEFVKEFNGKYQAMMLYVGFYLKLLDVYVL</sequence>
<reference evidence="9 10" key="1">
    <citation type="submission" date="2023-03" db="EMBL/GenBank/DDBJ databases">
        <title>Genome insight into feeding habits of ladybird beetles.</title>
        <authorList>
            <person name="Li H.-S."/>
            <person name="Huang Y.-H."/>
            <person name="Pang H."/>
        </authorList>
    </citation>
    <scope>NUCLEOTIDE SEQUENCE [LARGE SCALE GENOMIC DNA]</scope>
    <source>
        <strain evidence="9">SYSU_2023b</strain>
        <tissue evidence="9">Whole body</tissue>
    </source>
</reference>
<dbReference type="InterPro" id="IPR047119">
    <property type="entry name" value="FOXN2/3-like"/>
</dbReference>
<dbReference type="InterPro" id="IPR036388">
    <property type="entry name" value="WH-like_DNA-bd_sf"/>
</dbReference>
<keyword evidence="4" id="KW-0804">Transcription</keyword>
<feature type="compositionally biased region" description="Polar residues" evidence="7">
    <location>
        <begin position="1"/>
        <end position="13"/>
    </location>
</feature>
<dbReference type="AlphaFoldDB" id="A0AAW1TPT4"/>
<dbReference type="PANTHER" id="PTHR13962:SF22">
    <property type="entry name" value="FORKHEAD BOX PROTEIN N3-LIKE PROTEIN"/>
    <property type="match status" value="1"/>
</dbReference>
<evidence type="ECO:0000256" key="1">
    <source>
        <dbReference type="ARBA" id="ARBA00004123"/>
    </source>
</evidence>
<feature type="compositionally biased region" description="Low complexity" evidence="7">
    <location>
        <begin position="108"/>
        <end position="135"/>
    </location>
</feature>